<reference evidence="1 2" key="1">
    <citation type="submission" date="2014-04" db="EMBL/GenBank/DDBJ databases">
        <authorList>
            <consortium name="DOE Joint Genome Institute"/>
            <person name="Kuo A."/>
            <person name="Kohler A."/>
            <person name="Costa M.D."/>
            <person name="Nagy L.G."/>
            <person name="Floudas D."/>
            <person name="Copeland A."/>
            <person name="Barry K.W."/>
            <person name="Cichocki N."/>
            <person name="Veneault-Fourrey C."/>
            <person name="LaButti K."/>
            <person name="Lindquist E.A."/>
            <person name="Lipzen A."/>
            <person name="Lundell T."/>
            <person name="Morin E."/>
            <person name="Murat C."/>
            <person name="Sun H."/>
            <person name="Tunlid A."/>
            <person name="Henrissat B."/>
            <person name="Grigoriev I.V."/>
            <person name="Hibbett D.S."/>
            <person name="Martin F."/>
            <person name="Nordberg H.P."/>
            <person name="Cantor M.N."/>
            <person name="Hua S.X."/>
        </authorList>
    </citation>
    <scope>NUCLEOTIDE SEQUENCE [LARGE SCALE GENOMIC DNA]</scope>
    <source>
        <strain evidence="1 2">441</strain>
    </source>
</reference>
<dbReference type="OrthoDB" id="2675633at2759"/>
<name>A0A0C9ZVM9_9AGAM</name>
<dbReference type="Proteomes" id="UP000054018">
    <property type="component" value="Unassembled WGS sequence"/>
</dbReference>
<evidence type="ECO:0000313" key="2">
    <source>
        <dbReference type="Proteomes" id="UP000054018"/>
    </source>
</evidence>
<dbReference type="AlphaFoldDB" id="A0A0C9ZVM9"/>
<dbReference type="HOGENOM" id="CLU_059972_1_0_1"/>
<proteinExistence type="predicted"/>
<organism evidence="1 2">
    <name type="scientific">Pisolithus microcarpus 441</name>
    <dbReference type="NCBI Taxonomy" id="765257"/>
    <lineage>
        <taxon>Eukaryota</taxon>
        <taxon>Fungi</taxon>
        <taxon>Dikarya</taxon>
        <taxon>Basidiomycota</taxon>
        <taxon>Agaricomycotina</taxon>
        <taxon>Agaricomycetes</taxon>
        <taxon>Agaricomycetidae</taxon>
        <taxon>Boletales</taxon>
        <taxon>Sclerodermatineae</taxon>
        <taxon>Pisolithaceae</taxon>
        <taxon>Pisolithus</taxon>
    </lineage>
</organism>
<reference evidence="2" key="2">
    <citation type="submission" date="2015-01" db="EMBL/GenBank/DDBJ databases">
        <title>Evolutionary Origins and Diversification of the Mycorrhizal Mutualists.</title>
        <authorList>
            <consortium name="DOE Joint Genome Institute"/>
            <consortium name="Mycorrhizal Genomics Consortium"/>
            <person name="Kohler A."/>
            <person name="Kuo A."/>
            <person name="Nagy L.G."/>
            <person name="Floudas D."/>
            <person name="Copeland A."/>
            <person name="Barry K.W."/>
            <person name="Cichocki N."/>
            <person name="Veneault-Fourrey C."/>
            <person name="LaButti K."/>
            <person name="Lindquist E.A."/>
            <person name="Lipzen A."/>
            <person name="Lundell T."/>
            <person name="Morin E."/>
            <person name="Murat C."/>
            <person name="Riley R."/>
            <person name="Ohm R."/>
            <person name="Sun H."/>
            <person name="Tunlid A."/>
            <person name="Henrissat B."/>
            <person name="Grigoriev I.V."/>
            <person name="Hibbett D.S."/>
            <person name="Martin F."/>
        </authorList>
    </citation>
    <scope>NUCLEOTIDE SEQUENCE [LARGE SCALE GENOMIC DNA]</scope>
    <source>
        <strain evidence="2">441</strain>
    </source>
</reference>
<evidence type="ECO:0000313" key="1">
    <source>
        <dbReference type="EMBL" id="KIK23728.1"/>
    </source>
</evidence>
<dbReference type="EMBL" id="KN833723">
    <property type="protein sequence ID" value="KIK23728.1"/>
    <property type="molecule type" value="Genomic_DNA"/>
</dbReference>
<keyword evidence="2" id="KW-1185">Reference proteome</keyword>
<sequence>MHQRRFEPSQKSTKKNIAIKFFEDLFALEYLQNYIGYITFFARFPSIMETCPVGDVPSVGAAEEDGSTSGRQLAVAETDTRLEAVLPLLHKRCQTLCESDDAQRRCADERQRVEDEIKCISHTLGADLLKHIRIAFYNAYREHESPSDATHRVSPVKYDRQLDIPSMVQDIKELQVTLNATKDRDELRALEEDVTGKILWLFWCGICAEVDELLPTVVEFIRREANMKVSGVTRPNVILIAVSRVYRKSVGFTTYQTQVMIKRSCNGSCMMREQRPQNICCGLPLGLRSKRSGRVQIGAPLL</sequence>
<gene>
    <name evidence="1" type="ORF">PISMIDRAFT_436164</name>
</gene>
<accession>A0A0C9ZVM9</accession>
<protein>
    <submittedName>
        <fullName evidence="1">Uncharacterized protein</fullName>
    </submittedName>
</protein>